<sequence>RQDLERVSDIIGEVESQVRALRLQLKRFARHERINASLKNRELALARLQIQELAREMAPLQETLETGRDSHQAEAALIARDEEQLGRLQATFSRREQEQEAARQSLAAATGQLSELKEKQLVWGEQLHSTRRNLERLEQERETEVQRTGSCKAEIARLEKELRALEPTLEKMQAAFEARRSEEEAVTADFQRGEQQLQSARESKFNHRHLIQEEEARQQRTADMIRERRQDLERLEQTAAERGQGIRTLEERRDTLTRNRNKLETRLAGLVKEQEGITAQLQELDGRESRLREEHRQVTTQLRVLQSRLEIFTELVESHEGYPGGTREVLTDLVRFPGLLGTVADLVEVEPV</sequence>
<reference evidence="2" key="1">
    <citation type="journal article" date="2014" name="Front. Microbiol.">
        <title>High frequency of phylogenetically diverse reductive dehalogenase-homologous genes in deep subseafloor sedimentary metagenomes.</title>
        <authorList>
            <person name="Kawai M."/>
            <person name="Futagami T."/>
            <person name="Toyoda A."/>
            <person name="Takaki Y."/>
            <person name="Nishi S."/>
            <person name="Hori S."/>
            <person name="Arai W."/>
            <person name="Tsubouchi T."/>
            <person name="Morono Y."/>
            <person name="Uchiyama I."/>
            <person name="Ito T."/>
            <person name="Fujiyama A."/>
            <person name="Inagaki F."/>
            <person name="Takami H."/>
        </authorList>
    </citation>
    <scope>NUCLEOTIDE SEQUENCE</scope>
    <source>
        <strain evidence="2">Expedition CK06-06</strain>
    </source>
</reference>
<feature type="non-terminal residue" evidence="2">
    <location>
        <position position="1"/>
    </location>
</feature>
<dbReference type="EMBL" id="BARU01008908">
    <property type="protein sequence ID" value="GAH46044.1"/>
    <property type="molecule type" value="Genomic_DNA"/>
</dbReference>
<feature type="coiled-coil region" evidence="1">
    <location>
        <begin position="99"/>
        <end position="175"/>
    </location>
</feature>
<comment type="caution">
    <text evidence="2">The sequence shown here is derived from an EMBL/GenBank/DDBJ whole genome shotgun (WGS) entry which is preliminary data.</text>
</comment>
<protein>
    <recommendedName>
        <fullName evidence="3">SMC hinge domain-containing protein</fullName>
    </recommendedName>
</protein>
<name>X1GWS0_9ZZZZ</name>
<evidence type="ECO:0000256" key="1">
    <source>
        <dbReference type="SAM" id="Coils"/>
    </source>
</evidence>
<proteinExistence type="predicted"/>
<accession>X1GWS0</accession>
<gene>
    <name evidence="2" type="ORF">S03H2_17294</name>
</gene>
<organism evidence="2">
    <name type="scientific">marine sediment metagenome</name>
    <dbReference type="NCBI Taxonomy" id="412755"/>
    <lineage>
        <taxon>unclassified sequences</taxon>
        <taxon>metagenomes</taxon>
        <taxon>ecological metagenomes</taxon>
    </lineage>
</organism>
<evidence type="ECO:0008006" key="3">
    <source>
        <dbReference type="Google" id="ProtNLM"/>
    </source>
</evidence>
<dbReference type="Gene3D" id="1.20.1060.20">
    <property type="match status" value="1"/>
</dbReference>
<feature type="coiled-coil region" evidence="1">
    <location>
        <begin position="232"/>
        <end position="273"/>
    </location>
</feature>
<dbReference type="Gene3D" id="1.10.287.1490">
    <property type="match status" value="1"/>
</dbReference>
<evidence type="ECO:0000313" key="2">
    <source>
        <dbReference type="EMBL" id="GAH46044.1"/>
    </source>
</evidence>
<dbReference type="AlphaFoldDB" id="X1GWS0"/>
<keyword evidence="1" id="KW-0175">Coiled coil</keyword>
<feature type="non-terminal residue" evidence="2">
    <location>
        <position position="352"/>
    </location>
</feature>